<dbReference type="eggNOG" id="COG1233">
    <property type="taxonomic scope" value="Bacteria"/>
</dbReference>
<dbReference type="Pfam" id="PF13450">
    <property type="entry name" value="NAD_binding_8"/>
    <property type="match status" value="1"/>
</dbReference>
<dbReference type="EMBL" id="CP003924">
    <property type="protein sequence ID" value="AGS33950.1"/>
    <property type="molecule type" value="Genomic_DNA"/>
</dbReference>
<dbReference type="KEGG" id="cmd:B841_02335"/>
<keyword evidence="2" id="KW-1185">Reference proteome</keyword>
<dbReference type="PRINTS" id="PR00419">
    <property type="entry name" value="ADXRDTASE"/>
</dbReference>
<accession>S5T093</accession>
<dbReference type="HOGENOM" id="CLU_019327_1_1_11"/>
<evidence type="ECO:0000313" key="2">
    <source>
        <dbReference type="Proteomes" id="UP000015388"/>
    </source>
</evidence>
<sequence length="487" mass="51575">MTQTLNFRPRAAVVGAGPNGLTAAAVLARQGWQVDVYERADVVGGAASSAAVLGEGTVVDLGAAAHPFGAASPVFEELDLAAHGLVWRHSDHAMAHPLEDRPAPVLNRGLEETAAGLGVDGPAWRRLHADLVNHIDQHLANLLKPMLGIPRHPLRMLTFGPPALLSAQRLSGLAFQEEATRALFAGSSVHAMAPPGHPFTGAFGLLFGALGMTRGWPVAEGGTGAITRALESVVREAGGTIHTGVHVDDLRALPRTDATILNLTTRQVLSLKGLALPRATRARLQRWRYGTGTYKIDYLLDGPVPWRDTHVGQASTVHVGGTIEEIQRAEKEAAQGTLPERPFVMVCQQQAADPSRATGPAQGKTVIWAYAHVPHGFVEERPGQVAKLIETQIERFAPGFRDRVVRKVETSPQDLADWNPNIVGGDIAGGAMTGLQSLLRPGLTVNPYRLADGVYLASGSTPPGAGVHGMPGAWAARAAAADFDRLH</sequence>
<dbReference type="PATRIC" id="fig|1224163.3.peg.472"/>
<dbReference type="Proteomes" id="UP000015388">
    <property type="component" value="Chromosome"/>
</dbReference>
<proteinExistence type="predicted"/>
<protein>
    <submittedName>
        <fullName evidence="1">Uncharacterized protein</fullName>
    </submittedName>
</protein>
<evidence type="ECO:0000313" key="1">
    <source>
        <dbReference type="EMBL" id="AGS33950.1"/>
    </source>
</evidence>
<name>S5T093_9CORY</name>
<dbReference type="PANTHER" id="PTHR10668">
    <property type="entry name" value="PHYTOENE DEHYDROGENASE"/>
    <property type="match status" value="1"/>
</dbReference>
<dbReference type="RefSeq" id="WP_020933885.1">
    <property type="nucleotide sequence ID" value="NC_021915.1"/>
</dbReference>
<dbReference type="InterPro" id="IPR036188">
    <property type="entry name" value="FAD/NAD-bd_sf"/>
</dbReference>
<dbReference type="STRING" id="1224163.B841_02335"/>
<reference evidence="1 2" key="1">
    <citation type="submission" date="2012-11" db="EMBL/GenBank/DDBJ databases">
        <title>The complete genome sequence of Corynebacterium maris Coryn-1 (=DSM 45190).</title>
        <authorList>
            <person name="Schaffert L."/>
            <person name="Albersmeier A."/>
            <person name="Kalinowski J."/>
            <person name="Ruckert C."/>
        </authorList>
    </citation>
    <scope>NUCLEOTIDE SEQUENCE [LARGE SCALE GENOMIC DNA]</scope>
    <source>
        <strain evidence="2">Coryn-1</strain>
    </source>
</reference>
<organism evidence="1 2">
    <name type="scientific">Corynebacterium maris DSM 45190</name>
    <dbReference type="NCBI Taxonomy" id="1224163"/>
    <lineage>
        <taxon>Bacteria</taxon>
        <taxon>Bacillati</taxon>
        <taxon>Actinomycetota</taxon>
        <taxon>Actinomycetes</taxon>
        <taxon>Mycobacteriales</taxon>
        <taxon>Corynebacteriaceae</taxon>
        <taxon>Corynebacterium</taxon>
    </lineage>
</organism>
<dbReference type="PANTHER" id="PTHR10668:SF105">
    <property type="entry name" value="DEHYDROGENASE-RELATED"/>
    <property type="match status" value="1"/>
</dbReference>
<gene>
    <name evidence="1" type="ORF">B841_02335</name>
</gene>
<dbReference type="AlphaFoldDB" id="S5T093"/>
<dbReference type="OrthoDB" id="833207at2"/>
<dbReference type="Gene3D" id="3.50.50.60">
    <property type="entry name" value="FAD/NAD(P)-binding domain"/>
    <property type="match status" value="2"/>
</dbReference>
<dbReference type="SUPFAM" id="SSF51905">
    <property type="entry name" value="FAD/NAD(P)-binding domain"/>
    <property type="match status" value="1"/>
</dbReference>